<feature type="transmembrane region" description="Helical" evidence="1">
    <location>
        <begin position="154"/>
        <end position="176"/>
    </location>
</feature>
<keyword evidence="1" id="KW-0812">Transmembrane</keyword>
<evidence type="ECO:0000313" key="4">
    <source>
        <dbReference type="Proteomes" id="UP000774000"/>
    </source>
</evidence>
<protein>
    <submittedName>
        <fullName evidence="3">Spore maturation protein B</fullName>
    </submittedName>
</protein>
<feature type="transmembrane region" description="Helical" evidence="1">
    <location>
        <begin position="7"/>
        <end position="25"/>
    </location>
</feature>
<comment type="caution">
    <text evidence="3">The sequence shown here is derived from an EMBL/GenBank/DDBJ whole genome shotgun (WGS) entry which is preliminary data.</text>
</comment>
<name>A0A938XQZ5_9FIRM</name>
<gene>
    <name evidence="3" type="ORF">JOC47_000825</name>
</gene>
<sequence>MVNIINLISQSAIPALIVFIILLALYKDVDVYDVFTTGAMEGVSIGIKILPCLIAMLMAISVFRSSGALDLLLGLVAAPLQKIGVPKEIIPLGLIRPLSGTGSLGLVADIINRFGPDSFIGKLASTMQGSTETTFYVATVYFGAVKIKNTRHTILAGLIADIVGFFAAIFICQLVFN</sequence>
<dbReference type="PANTHER" id="PTHR35793:SF2">
    <property type="entry name" value="INNER MEMBRANE PROTEIN YJIG"/>
    <property type="match status" value="1"/>
</dbReference>
<evidence type="ECO:0000256" key="1">
    <source>
        <dbReference type="SAM" id="Phobius"/>
    </source>
</evidence>
<organism evidence="3 4">
    <name type="scientific">Halanaerobacter jeridensis</name>
    <dbReference type="NCBI Taxonomy" id="706427"/>
    <lineage>
        <taxon>Bacteria</taxon>
        <taxon>Bacillati</taxon>
        <taxon>Bacillota</taxon>
        <taxon>Clostridia</taxon>
        <taxon>Halanaerobiales</taxon>
        <taxon>Halobacteroidaceae</taxon>
        <taxon>Halanaerobacter</taxon>
    </lineage>
</organism>
<evidence type="ECO:0000259" key="2">
    <source>
        <dbReference type="Pfam" id="PF07670"/>
    </source>
</evidence>
<dbReference type="Proteomes" id="UP000774000">
    <property type="component" value="Unassembled WGS sequence"/>
</dbReference>
<feature type="transmembrane region" description="Helical" evidence="1">
    <location>
        <begin position="45"/>
        <end position="63"/>
    </location>
</feature>
<dbReference type="PANTHER" id="PTHR35793">
    <property type="entry name" value="INNER MEMBRANE PROTEIN YJIG"/>
    <property type="match status" value="1"/>
</dbReference>
<proteinExistence type="predicted"/>
<dbReference type="EMBL" id="JAFBDQ010000003">
    <property type="protein sequence ID" value="MBM7555991.1"/>
    <property type="molecule type" value="Genomic_DNA"/>
</dbReference>
<reference evidence="3" key="1">
    <citation type="submission" date="2021-01" db="EMBL/GenBank/DDBJ databases">
        <title>Genomic Encyclopedia of Type Strains, Phase IV (KMG-IV): sequencing the most valuable type-strain genomes for metagenomic binning, comparative biology and taxonomic classification.</title>
        <authorList>
            <person name="Goeker M."/>
        </authorList>
    </citation>
    <scope>NUCLEOTIDE SEQUENCE</scope>
    <source>
        <strain evidence="3">DSM 23230</strain>
    </source>
</reference>
<dbReference type="AlphaFoldDB" id="A0A938XQZ5"/>
<dbReference type="InterPro" id="IPR011642">
    <property type="entry name" value="Gate_dom"/>
</dbReference>
<dbReference type="InterPro" id="IPR052549">
    <property type="entry name" value="SpmB"/>
</dbReference>
<keyword evidence="1" id="KW-1133">Transmembrane helix</keyword>
<dbReference type="Pfam" id="PF07670">
    <property type="entry name" value="Gate"/>
    <property type="match status" value="1"/>
</dbReference>
<feature type="domain" description="Nucleoside transporter/FeoB GTPase Gate" evidence="2">
    <location>
        <begin position="47"/>
        <end position="147"/>
    </location>
</feature>
<dbReference type="RefSeq" id="WP_204700699.1">
    <property type="nucleotide sequence ID" value="NZ_JAFBDQ010000003.1"/>
</dbReference>
<keyword evidence="1" id="KW-0472">Membrane</keyword>
<accession>A0A938XQZ5</accession>
<keyword evidence="4" id="KW-1185">Reference proteome</keyword>
<evidence type="ECO:0000313" key="3">
    <source>
        <dbReference type="EMBL" id="MBM7555991.1"/>
    </source>
</evidence>
<dbReference type="GO" id="GO:0005886">
    <property type="term" value="C:plasma membrane"/>
    <property type="evidence" value="ECO:0007669"/>
    <property type="project" value="TreeGrafter"/>
</dbReference>